<dbReference type="InterPro" id="IPR052906">
    <property type="entry name" value="Type_IV_Methyl-Rstrct_Enzyme"/>
</dbReference>
<reference evidence="4 5" key="1">
    <citation type="journal article" date="2019" name="Int. J. Syst. Evol. Microbiol.">
        <title>The Global Catalogue of Microorganisms (GCM) 10K type strain sequencing project: providing services to taxonomists for standard genome sequencing and annotation.</title>
        <authorList>
            <consortium name="The Broad Institute Genomics Platform"/>
            <consortium name="The Broad Institute Genome Sequencing Center for Infectious Disease"/>
            <person name="Wu L."/>
            <person name="Ma J."/>
        </authorList>
    </citation>
    <scope>NUCLEOTIDE SEQUENCE [LARGE SCALE GENOMIC DNA]</scope>
    <source>
        <strain evidence="4 5">JCM 17504</strain>
    </source>
</reference>
<sequence length="471" mass="53214">MEVEKDEPTWDPDHLRRRLQSMDDFDFEHLIADLWEAQGWNAEVEQQSGDAGVDVRVTRSSPYNRKSLIQAKRYSDDNPVGGPAIQQYSALKQQEPDTDEAIIVTTGRFTNSAKDRAKDLNVKIIDGKGLVSLIDGLAAYDIVEEYLGQPSGGGSRPRAGRKSEERLLVDIDDRDDLEELIGQDLDTYLEEEQYRATRAMESAQGRVKLNPFDASEIGIFDNLPEEGFERRFSANKDRLVFLKDDIHIDEEGNVYVEDLTKYINQKAIKGHESGPIIGVIERGIPDGAWLSNTGKDLFEQKKQTRRVKQKASNLYSKFKNSEFYKERISDSTRSTHDDGSTFDSDLQKQEKFGSQSESSGIDVESSAQKKERSQHESVNLDLTRSHWFYATIGGIIGWILSFAVSGALSGFLILASWVLLPVALFMDMKKTGFYSIRKNRSRAYLVGSAIPLLAIIPAAIYLYRREKSWEG</sequence>
<keyword evidence="2" id="KW-1133">Transmembrane helix</keyword>
<gene>
    <name evidence="4" type="ORF">GCM10025751_21710</name>
</gene>
<proteinExistence type="predicted"/>
<evidence type="ECO:0000313" key="4">
    <source>
        <dbReference type="EMBL" id="GAA5049186.1"/>
    </source>
</evidence>
<dbReference type="InterPro" id="IPR011335">
    <property type="entry name" value="Restrct_endonuc-II-like"/>
</dbReference>
<evidence type="ECO:0000256" key="1">
    <source>
        <dbReference type="SAM" id="MobiDB-lite"/>
    </source>
</evidence>
<dbReference type="PANTHER" id="PTHR30015">
    <property type="entry name" value="MRR RESTRICTION SYSTEM PROTEIN"/>
    <property type="match status" value="1"/>
</dbReference>
<feature type="transmembrane region" description="Helical" evidence="2">
    <location>
        <begin position="387"/>
        <end position="420"/>
    </location>
</feature>
<dbReference type="GO" id="GO:0015666">
    <property type="term" value="F:restriction endodeoxyribonuclease activity"/>
    <property type="evidence" value="ECO:0007669"/>
    <property type="project" value="TreeGrafter"/>
</dbReference>
<dbReference type="SUPFAM" id="SSF52980">
    <property type="entry name" value="Restriction endonuclease-like"/>
    <property type="match status" value="1"/>
</dbReference>
<evidence type="ECO:0000313" key="5">
    <source>
        <dbReference type="Proteomes" id="UP001501729"/>
    </source>
</evidence>
<feature type="transmembrane region" description="Helical" evidence="2">
    <location>
        <begin position="441"/>
        <end position="463"/>
    </location>
</feature>
<dbReference type="PANTHER" id="PTHR30015:SF7">
    <property type="entry name" value="TYPE IV METHYL-DIRECTED RESTRICTION ENZYME ECOKMRR"/>
    <property type="match status" value="1"/>
</dbReference>
<keyword evidence="5" id="KW-1185">Reference proteome</keyword>
<feature type="compositionally biased region" description="Basic and acidic residues" evidence="1">
    <location>
        <begin position="329"/>
        <end position="351"/>
    </location>
</feature>
<dbReference type="InterPro" id="IPR011856">
    <property type="entry name" value="tRNA_endonuc-like_dom_sf"/>
</dbReference>
<comment type="caution">
    <text evidence="4">The sequence shown here is derived from an EMBL/GenBank/DDBJ whole genome shotgun (WGS) entry which is preliminary data.</text>
</comment>
<evidence type="ECO:0000256" key="2">
    <source>
        <dbReference type="SAM" id="Phobius"/>
    </source>
</evidence>
<dbReference type="RefSeq" id="WP_227777219.1">
    <property type="nucleotide sequence ID" value="NZ_BAABKX010000004.1"/>
</dbReference>
<feature type="domain" description="Restriction endonuclease type IV Mrr" evidence="3">
    <location>
        <begin position="19"/>
        <end position="134"/>
    </location>
</feature>
<feature type="region of interest" description="Disordered" evidence="1">
    <location>
        <begin position="329"/>
        <end position="375"/>
    </location>
</feature>
<name>A0AAV3UGK2_9EURY</name>
<protein>
    <recommendedName>
        <fullName evidence="3">Restriction endonuclease type IV Mrr domain-containing protein</fullName>
    </recommendedName>
</protein>
<dbReference type="GeneID" id="68615928"/>
<dbReference type="Gene3D" id="3.40.1350.10">
    <property type="match status" value="1"/>
</dbReference>
<organism evidence="4 5">
    <name type="scientific">Haladaptatus pallidirubidus</name>
    <dbReference type="NCBI Taxonomy" id="1008152"/>
    <lineage>
        <taxon>Archaea</taxon>
        <taxon>Methanobacteriati</taxon>
        <taxon>Methanobacteriota</taxon>
        <taxon>Stenosarchaea group</taxon>
        <taxon>Halobacteria</taxon>
        <taxon>Halobacteriales</taxon>
        <taxon>Haladaptataceae</taxon>
        <taxon>Haladaptatus</taxon>
    </lineage>
</organism>
<keyword evidence="2" id="KW-0812">Transmembrane</keyword>
<dbReference type="InterPro" id="IPR007560">
    <property type="entry name" value="Restrct_endonuc_IV_Mrr"/>
</dbReference>
<dbReference type="Pfam" id="PF04471">
    <property type="entry name" value="Mrr_cat"/>
    <property type="match status" value="1"/>
</dbReference>
<accession>A0AAV3UGK2</accession>
<dbReference type="GO" id="GO:0003677">
    <property type="term" value="F:DNA binding"/>
    <property type="evidence" value="ECO:0007669"/>
    <property type="project" value="InterPro"/>
</dbReference>
<dbReference type="EMBL" id="BAABKX010000004">
    <property type="protein sequence ID" value="GAA5049186.1"/>
    <property type="molecule type" value="Genomic_DNA"/>
</dbReference>
<dbReference type="GO" id="GO:0009307">
    <property type="term" value="P:DNA restriction-modification system"/>
    <property type="evidence" value="ECO:0007669"/>
    <property type="project" value="InterPro"/>
</dbReference>
<keyword evidence="2" id="KW-0472">Membrane</keyword>
<dbReference type="AlphaFoldDB" id="A0AAV3UGK2"/>
<dbReference type="Proteomes" id="UP001501729">
    <property type="component" value="Unassembled WGS sequence"/>
</dbReference>
<evidence type="ECO:0000259" key="3">
    <source>
        <dbReference type="Pfam" id="PF04471"/>
    </source>
</evidence>